<dbReference type="InterPro" id="IPR051235">
    <property type="entry name" value="CEP152/SHC-Transforming"/>
</dbReference>
<feature type="coiled-coil region" evidence="1">
    <location>
        <begin position="595"/>
        <end position="710"/>
    </location>
</feature>
<dbReference type="PANTHER" id="PTHR10337">
    <property type="entry name" value="SHC TRANSFORMING PROTEIN"/>
    <property type="match status" value="1"/>
</dbReference>
<dbReference type="Gene3D" id="1.10.287.1490">
    <property type="match status" value="1"/>
</dbReference>
<feature type="region of interest" description="Disordered" evidence="2">
    <location>
        <begin position="1218"/>
        <end position="1243"/>
    </location>
</feature>
<feature type="compositionally biased region" description="Basic and acidic residues" evidence="2">
    <location>
        <begin position="1224"/>
        <end position="1243"/>
    </location>
</feature>
<evidence type="ECO:0000313" key="5">
    <source>
        <dbReference type="Proteomes" id="UP001066276"/>
    </source>
</evidence>
<evidence type="ECO:0000259" key="3">
    <source>
        <dbReference type="Pfam" id="PF25770"/>
    </source>
</evidence>
<evidence type="ECO:0000256" key="1">
    <source>
        <dbReference type="SAM" id="Coils"/>
    </source>
</evidence>
<name>A0AAV7TUT4_PLEWA</name>
<dbReference type="Pfam" id="PF25769">
    <property type="entry name" value="PLK4_bind_CEP152"/>
    <property type="match status" value="1"/>
</dbReference>
<organism evidence="4 5">
    <name type="scientific">Pleurodeles waltl</name>
    <name type="common">Iberian ribbed newt</name>
    <dbReference type="NCBI Taxonomy" id="8319"/>
    <lineage>
        <taxon>Eukaryota</taxon>
        <taxon>Metazoa</taxon>
        <taxon>Chordata</taxon>
        <taxon>Craniata</taxon>
        <taxon>Vertebrata</taxon>
        <taxon>Euteleostomi</taxon>
        <taxon>Amphibia</taxon>
        <taxon>Batrachia</taxon>
        <taxon>Caudata</taxon>
        <taxon>Salamandroidea</taxon>
        <taxon>Salamandridae</taxon>
        <taxon>Pleurodelinae</taxon>
        <taxon>Pleurodeles</taxon>
    </lineage>
</organism>
<feature type="coiled-coil region" evidence="1">
    <location>
        <begin position="1034"/>
        <end position="1136"/>
    </location>
</feature>
<feature type="compositionally biased region" description="Polar residues" evidence="2">
    <location>
        <begin position="1776"/>
        <end position="1785"/>
    </location>
</feature>
<feature type="region of interest" description="Disordered" evidence="2">
    <location>
        <begin position="1570"/>
        <end position="1589"/>
    </location>
</feature>
<proteinExistence type="predicted"/>
<comment type="caution">
    <text evidence="4">The sequence shown here is derived from an EMBL/GenBank/DDBJ whole genome shotgun (WGS) entry which is preliminary data.</text>
</comment>
<evidence type="ECO:0000313" key="4">
    <source>
        <dbReference type="EMBL" id="KAJ1180520.1"/>
    </source>
</evidence>
<feature type="region of interest" description="Disordered" evidence="2">
    <location>
        <begin position="1"/>
        <end position="74"/>
    </location>
</feature>
<evidence type="ECO:0000256" key="2">
    <source>
        <dbReference type="SAM" id="MobiDB-lite"/>
    </source>
</evidence>
<dbReference type="Pfam" id="PF25770">
    <property type="entry name" value="CC_CEP63-bind_CEP152"/>
    <property type="match status" value="1"/>
</dbReference>
<feature type="coiled-coil region" evidence="1">
    <location>
        <begin position="738"/>
        <end position="835"/>
    </location>
</feature>
<feature type="domain" description="CEP152 CEP63 binding coiled coil" evidence="3">
    <location>
        <begin position="1370"/>
        <end position="1420"/>
    </location>
</feature>
<dbReference type="EMBL" id="JANPWB010000006">
    <property type="protein sequence ID" value="KAJ1180520.1"/>
    <property type="molecule type" value="Genomic_DNA"/>
</dbReference>
<dbReference type="GO" id="GO:0005813">
    <property type="term" value="C:centrosome"/>
    <property type="evidence" value="ECO:0007669"/>
    <property type="project" value="TreeGrafter"/>
</dbReference>
<sequence>MSLDFDSGALQTQHADEEEYDNEDYARDQELKQLLTDLPHDMLDDSRDLSSPELNSSDCSVNEVPSGGHQPWQRETSWNKLKPIAISQGAYVDDHSDAPYCEPHTHTDLNEPGHHFGRHLDVEKHTNGWSDHQSEDEEGSVYDINYSYPRRRSKEDPEGNAYDAVHDYRAEDNYQQSAIFHLPEDFQPYTNGLSDEFVKSQDELSSFPDIQRENLQHLTVPGYAKHHNVESFQVKYNPYQVSLQHRTQETRGDEIIEEMQKEFLNSGDNSADTLQIAQLQVLYKARGRQLEEMNGKLEESGREMRCLNHQLAMIKAEKDGLAMSLQESQKLFQNGKEREAQLEAQIKVLEANVQALTANEEQICKKLKTSEIALEDMQRQLIDLRRSDALKRAREQHESFISSLKQKNEEQLLQLQQKLDAANTSLQEQKERCAFLEDHVTQLERKQDEGKLEKNEIINRLTRSLEESQRQCANLLQTGTIQETTQLRFQIQQAQSSKIINENMSKALQEELTELKEQVALYESAAKLGVYLNGTCGEPEVQLSESYVDLGIQNVNWKKTRFHSTLRKSGPPVNLTKDEIIMELKVELERSLSSNKMKRNQVSQLQQTLKEHQDKIEELKKQLEKTERTVRDYEVRADSMEKHLDTLWAYSSAPNEGLNEDIQKLKNENLALQKQIENHLSGIEELTQKEESLKNKNQELCNEMRQMIEDFDRDKQDAIDRCERTYQQHHEDIKNHFQKELSNNFEAEKEQLRQLFEEQMLKLQARLHEKDQELTTVQECYITLCKEKDSLEDTLKNKMLHEFTETEQKLKELLLKEKEETIRTLMEKHQNELASARSQWLKDKEAELKLEVEAQVAIVKTLWQEEQTKVMEEAVHNTEKDWQQRLKGKVEEINKPVVLEHKNIEIQTEPNEATDSSSKEIIEELQLKLQNSLQEKEKAVRQAVLDLEIQQCENISKQVEAAVNNAHARWLQELTSLAEYKAAVRAEQEKWEQESKLTVANQISAVVMAAEEKWKKEHLSQLQNADNPLVNVKQKELEAKVTLLTREIESKNEEHTARLKAELAKARAEWNKEKQEEINKMHAQNEKDYRTFLDSHRNKINEVLAQAKEDFERQKKELLNQKKTEIKESIEQNRKQWVTQESKKLQQHEEDILISIQYFLDLIHLDLVKGSNDRSTLKEDTPTVKLSIQYQEKLMDCLRKACQEIVSRSLENAMQHWKKKNGVHHTDQRTGARDYHRTSHADEIQHKSCTREMKISDSFDIESDNGGSKINLESQADCCEHCLRELEKSRSECQELKSKLEKACRHLQRAVKEHKVRGEQIRENETIIEALKNENYEVQKTIGDMNECFGTSSSHLEGAGGNASCCGRGLEEMRSQYIIAVDKIRDDMLRYIQESRERAAEMLKAEVLRERQETARKMRKYYLICLQQLLKDDGKHEGAEKKIMNAASKLATMAKVLESPMTHKPHNRHAQSARSQNGEVPPGILRGANSSKVPTPVNGDRTSTEQSASKFITDKEKVIPHTTEPKLKGGVTLEVRSASHEEAALLLRNEKVLKDGFALENGIEMSEGGAKATEQNLAHSGKAASRHKPASCISKGKLQSMHAFTWLDGLSDSESDHASFQIRTKQANLKICLPNHLTAHAAATSERSPRFDIQETPVRDENRPNDWSLSNEHVKVDSSSMTLMRPVQKENSVKRADAQAHPCIPSGQCSAGFLSTQDESVDLFGRQTLTESSPVHATKKNTINCSNEHQSEITRRDHLHHNSHNLRTDFTKRSNSKPVTEVTKSFKTHSRRLLFDAGSGQQDSGFDSPLTNFNS</sequence>
<dbReference type="PANTHER" id="PTHR10337:SF6">
    <property type="entry name" value="CENTROSOMAL PROTEIN OF 152 KDA"/>
    <property type="match status" value="1"/>
</dbReference>
<gene>
    <name evidence="4" type="ORF">NDU88_005741</name>
</gene>
<keyword evidence="1" id="KW-0175">Coiled coil</keyword>
<dbReference type="GO" id="GO:0007099">
    <property type="term" value="P:centriole replication"/>
    <property type="evidence" value="ECO:0007669"/>
    <property type="project" value="TreeGrafter"/>
</dbReference>
<keyword evidence="5" id="KW-1185">Reference proteome</keyword>
<feature type="compositionally biased region" description="Basic and acidic residues" evidence="2">
    <location>
        <begin position="38"/>
        <end position="50"/>
    </location>
</feature>
<reference evidence="4" key="1">
    <citation type="journal article" date="2022" name="bioRxiv">
        <title>Sequencing and chromosome-scale assembly of the giantPleurodeles waltlgenome.</title>
        <authorList>
            <person name="Brown T."/>
            <person name="Elewa A."/>
            <person name="Iarovenko S."/>
            <person name="Subramanian E."/>
            <person name="Araus A.J."/>
            <person name="Petzold A."/>
            <person name="Susuki M."/>
            <person name="Suzuki K.-i.T."/>
            <person name="Hayashi T."/>
            <person name="Toyoda A."/>
            <person name="Oliveira C."/>
            <person name="Osipova E."/>
            <person name="Leigh N.D."/>
            <person name="Simon A."/>
            <person name="Yun M.H."/>
        </authorList>
    </citation>
    <scope>NUCLEOTIDE SEQUENCE</scope>
    <source>
        <strain evidence="4">20211129_DDA</strain>
        <tissue evidence="4">Liver</tissue>
    </source>
</reference>
<feature type="region of interest" description="Disordered" evidence="2">
    <location>
        <begin position="1761"/>
        <end position="1785"/>
    </location>
</feature>
<dbReference type="Proteomes" id="UP001066276">
    <property type="component" value="Chromosome 3_2"/>
</dbReference>
<feature type="region of interest" description="Disordered" evidence="2">
    <location>
        <begin position="1462"/>
        <end position="1508"/>
    </location>
</feature>
<accession>A0AAV7TUT4</accession>
<feature type="coiled-coil region" evidence="1">
    <location>
        <begin position="290"/>
        <end position="525"/>
    </location>
</feature>
<dbReference type="InterPro" id="IPR057664">
    <property type="entry name" value="CEP152_PLK4_bind"/>
</dbReference>
<protein>
    <recommendedName>
        <fullName evidence="3">CEP152 CEP63 binding coiled coil domain-containing protein</fullName>
    </recommendedName>
</protein>
<dbReference type="InterPro" id="IPR057659">
    <property type="entry name" value="CEP152_CC"/>
</dbReference>
<feature type="coiled-coil region" evidence="1">
    <location>
        <begin position="1279"/>
        <end position="1317"/>
    </location>
</feature>